<dbReference type="NCBIfam" id="TIGR01901">
    <property type="entry name" value="adhes_NPXG"/>
    <property type="match status" value="1"/>
</dbReference>
<keyword evidence="2" id="KW-0964">Secreted</keyword>
<accession>A0A7Y7YAL3</accession>
<feature type="region of interest" description="Disordered" evidence="4">
    <location>
        <begin position="4111"/>
        <end position="4156"/>
    </location>
</feature>
<dbReference type="PANTHER" id="PTHR12338">
    <property type="entry name" value="AUTOTRANSPORTER"/>
    <property type="match status" value="1"/>
</dbReference>
<dbReference type="Pfam" id="PF05860">
    <property type="entry name" value="TPS"/>
    <property type="match status" value="1"/>
</dbReference>
<dbReference type="PANTHER" id="PTHR12338:SF8">
    <property type="entry name" value="HEME_HEMOPEXIN-BINDING PROTEIN"/>
    <property type="match status" value="1"/>
</dbReference>
<proteinExistence type="predicted"/>
<keyword evidence="3" id="KW-0732">Signal</keyword>
<dbReference type="InterPro" id="IPR021026">
    <property type="entry name" value="Filamn_hemagglutn_DUF3739"/>
</dbReference>
<feature type="domain" description="Filamentous haemagglutinin FhaB/tRNA nuclease CdiA-like TPS" evidence="5">
    <location>
        <begin position="134"/>
        <end position="246"/>
    </location>
</feature>
<dbReference type="InterPro" id="IPR012334">
    <property type="entry name" value="Pectin_lyas_fold"/>
</dbReference>
<sequence>MRLLKNQPEAFSGNTGTGPWHLKPLAQAIALLLVAGGAQAQPLAFSSNWFAAKGAAQASGAARPGVTPGSPPPLAQQQRANQVLQRSLTNLNNTVAAIAAQQAAQAAGRSAALIAPQTIHNGLGGNGLNFVIGPDGKPLFVNAEAPVQTDSNGKTNVSIKQTADKAILNWETFNIGRDTTLEFQQNADWAVLNKVNNATAPSQIQGQIKGAGTVMVLNQNGVIFSGSSQVNVRNLVVAATTMQDEDFRDHGLYNGTQPVFTGAGGKVEVQSGARIETHAPASSTAGGGYVLLLGSEVENAGTISTQKGQTLMAAGDSFVIRKGYSTDGNPNSTTRGNEVSVVRDNTSAAGKVTNSGLVMAATGDITLTGHEVIQNGVLLASTSVDTRGTLHLNGTGSGASVVLGEGSTSAILIDNSSALNSQLSGQTGPITNATDDIVGAGNDRRALSRVEINSDGTVDFRNGSITLATGGQVMVNAGQRSLVRDGAIIDVSGAVGVQVAMEANSIKVNIQGNEQRDAAVNRDGGKLNSTDVWVDVRDLVFVPAGTNGYPTDRWYTAGGLLEVSGYLGTQAHGIGEWMAQGGVVNFTGNDVVTQAGSQINVSGGTLDVQGGMIKQSWLKGANGRLYEISSAPGDILYTGIYKGYESTSTRWGQTEYFYNPLLAPRERYESGYVVGRDAGSLVIGTRNAVLEGNVVGDTFQGDRQTRAPQAGLDGYNQSQKAAARGAQLVVGNYVPYYVKSSGLLQYALGADANTLKNVVLNQSSEQIAAGLDLNTALPADRQGTLVLNTDRLNGFNLGALKVATTGTITVDSAVQVGNGGAITLFGPQVDVNANLTARAGTIQLGNVLQQFGSNGLADSTLGGAGRVTVGQGVKLDARGLWTNQMLETGNNSGLAYLNGGTISLRSSGDLTLGTDSVVDVSSGGALLFKNKQQGGKGGDVTLAANANVSTGTGKLTLGGEIRGQGVNGGGTLSMQAGKVLISDSATSAPADTLLLNGGFFNKGFSAYDIKGNQGLIVADGTQVDVSMPVYRFGEQALATPGGGDPSAALETWTPPVYQEDAIKGVLTQRKGASLSLQAGTLLSTAADMATVEAVIGKGAVINVDPGQSIAVRSIGQLTVDGRLNAWGGNITLGQVAQSGTTTEVPNAAGHGRSIWIGEQAVLDVASRAVSAVDIKGNRYGQVRRGGSIVIGGEVDHATGQASAADLFVVIREGATLDASGAQATLDIPGQGAIQVASDGGSLFIASRNGVYLDGNLFARAGGVGAAGGSLAVALESNSYLSPAADRVLQLRELIISQHRDASLLPLGSDADSVANSLVYGHGRLAADQVRDGGFGNLALLSNGVLSFDGDVNLALNQSLSLYSGALGLAESSAANARIQLSAAYVRLAGLAPMGKDFHTSPTLRTGTSTQATQGIFEVQSQLLDVRDQVRFGARGTIAQQAGPLTLDRRGFEQVNLRSEGDMRLLASTGTIPTTSLITPAALGLIAAQIYPDTNAQALISAKRVDIGRTTVTTPRVPYSAFGRLTVEADLINQGGVLRAPLGSLILGRSDAGPGNPVATAEVNLLSGSLTSVSGKGLVMPYGGTVDGITYLYNGVPLDKSLLSNEDGKVPRGIELRGQSVAVDEGAVVDVSGGGDLTGAGFISGRGGSTDARFNPLVQFNADGSFTLPGLSTNPIYAIIPGVQAGYAPGGSSDPVVGRQITIGAGVPGLPAGIYTLLPSSYALLPGAFRVEINGLSGQGGVLGAQAMRNGSWSTSGSLSIAGTGIRDSLSSQVIVTSADVLRRYSQYNETSLSSFILADAAKLGVPPILMARDAKAFDLKLDLNTTGRPSFSFSGQLLAERGAGGNGSTTAITTSQGGIEVVAKGATATSGFVGVTLEDADLNAIGSKSLALGGGATAVYGQGGNYMTFKNAGAVTLRSGAGLVGPEVFLVGDVVVEQGASISTLGQGAAARQGAGYIYAPGTVSVLAVSNDRLNVLAPEAGGSSGIRIGVCGTICSGTTSLYSEGTLVMATNNTFALDESVRYGTRHLTLAVGAINAGSAQSLADMAANNALPSGLMLNQAVLDRLLRGDTSTGAPALETLELSARDAFNFYGDVTLDTYDSVTGQSRLKELVLTTPAIYGAGTSANNATIRTADLIWNGAQGKPGTVVNGGAGTGSGNLNIQAERIEFGYGPNTQPGTLPSYDRLALGFANVNLSASDRITANHKGSLAVYQSQGAYVEGKGYSYSGGNLNMLTPLLTGEAGSVNKITAGGAIQMSAPAGSSPGDATLGSGALGAELSLSGKSIVLDTRIALPSGKLTLAADGDLTLTDAARIDMSGRKVTLNDVDKYSWGGDATLQSRTGNIRQAAGSVIDLRAVNNQAGTLKVVALDPSAGLVDLQGQILGSSSGYYDAGGTLVPYKSAGVDIRAQRLGLTGTLDSQFAALNQRLNDGQVFGSRSFQLKQGDLNIGSDIKAGDVNVSIDNGSLTVNGTIDASGERVGSIRLAGKNGLTLGGNALLDAHGSVLRVDSYGKIIDSPNRAIVELSSGDGTLTLASGARIDLRHGTAAKPGQGDGQARGTLELNAPRIGSDGRPTSADGSQGQDAATYGDIAIDARSGLIIQGAKSIALNAVQRYTDAKDGVDQAASGRPYQYIDQDYLNEKDKDSAKFIENALKNNTLLNGKLAGLHNATYDDVFHLRPGVEVVAKGDLVVQGDLDLSGYRYASLRAGEVGALVMRAGGDLDIYGSINDGFAPPPKTQDDSGWLLTEGKQMFGGDVVLPKGGIVLQQDTAFPAGKVLNYDLPIQALTVAAGTVLPATGTLGAAISLPAGTVLSGAIYNANGSLAYAAGTLLDQPLVVAAGMKLGAGTRLAGNTALDAMTWPAGVPLPSRPLASINDSNPNVVMLAGSITLLKGSVIPSMTDLKLGGKSIDLRDGAQGSNWAVAPMLPEGSQSWSIRLVAGADTAAADTRLTDLYAEHGTIRLADTHYGMTAVPAAGALVWTKAGSLDIYGDESMVGKPIDFDLIGWPTMCEDSPSFCAVPPPVYLWTKEGSLDIYGDESMVGKPIDFELIGWATMCEDSPAFCKAQSSDYALEPGKSNFSVLRTGTGDLELLSSGNLNMDSLYGVYTAGSSTAVSSDFNQARGRNGNLLPDQLGGYESLVDGGTGSLYRAWYPEHGGNLLLSVGGDLSGDALAQKQVASGDPIQLSSAAVGNWLWRQGSGDALSQGAIPTAWWINFGTYTSFNNTSVLTGFTGFGTLGGGNVDVRVGGDAGTLVQKGDFISTAGTQSTALRSQGLVLAVGSTGRVGTDGQLMLTGGGDLNFQVGGGLNPTLAARNPLDLNGNALAPIHDLQGALINLRGNLQVQAGALGGIDLRYGRFPQQHDSTDTRAFDPYTASLASSTGGLVLIPGDATISLSTRGDLVVGGATDPGRVLQPNSVAFDVNPGAAPPNPFSGTGYGWFSLWTDHTAIDLFSAGGNLTPSTQIGEVNTSNAPIQGKNTSPTDGRFVYPSILRAVAANGSFYYGPSALYSASNLGSAYNYSLLLAPSVNGQLEFLAADSLYGGGYAINQSGAAASASATPFKPAFVGYDSSGTKVVDNQGGAGVAVDIEKGRYPLFAFGADTASTRSNVLPARFYARDGDIVGLRTGEILSFNNGSNWYESAGPVRIMAGRDIVSSGKAKGDLGVPTDQGLSVGQTTGNLFAHNDPTDISVIQAGRDILYSTFNVAGPGTLEISAGRNILMEDKVSITSLGAVVPGDSRPGADIVLQAGIGANGPDYARFVAAYLDPANLAQPGESLSGQGGKVAKTYEAELLAWLAERYGFSGDVGQARAYFAALAPEQQRVFARDVYFAELKAGGREYNQVGGPREGSYLRGREAIAALFPDTDVAGNPIGYQGDITLFGGAGVHTNFGGSIQMLTPGGKQVFGIEGAAPPSTAGVITQGSGDIQLYSQGSILLGQSRIMTTFGGSIMGWSAQGDINAGRGSKTTVVYTPPKRVYDGWGNVSLSPAVPSTGAGIATLNPIAEVKPGDIDLIAPLGTIDAGEAGIRVSGNVNIAALHVVNAANIQVQGKSSGIPVVASVNTGAITSASAAASSATQAADDVARQQQANARQNQPSVFTVQVLSFGQERLEPSRDGASRSPAYNPGSPVQVLGAGPLDEQARQRLTEEERGNLTL</sequence>
<evidence type="ECO:0000313" key="6">
    <source>
        <dbReference type="EMBL" id="NWC32878.1"/>
    </source>
</evidence>
<evidence type="ECO:0000256" key="4">
    <source>
        <dbReference type="SAM" id="MobiDB-lite"/>
    </source>
</evidence>
<evidence type="ECO:0000256" key="3">
    <source>
        <dbReference type="ARBA" id="ARBA00022729"/>
    </source>
</evidence>
<dbReference type="SUPFAM" id="SSF51126">
    <property type="entry name" value="Pectin lyase-like"/>
    <property type="match status" value="1"/>
</dbReference>
<feature type="compositionally biased region" description="Basic and acidic residues" evidence="4">
    <location>
        <begin position="4140"/>
        <end position="4156"/>
    </location>
</feature>
<dbReference type="EMBL" id="JACAQD010000011">
    <property type="protein sequence ID" value="NWC32878.1"/>
    <property type="molecule type" value="Genomic_DNA"/>
</dbReference>
<dbReference type="Pfam" id="PF12545">
    <property type="entry name" value="DUF3739"/>
    <property type="match status" value="1"/>
</dbReference>
<dbReference type="Gene3D" id="2.160.20.10">
    <property type="entry name" value="Single-stranded right-handed beta-helix, Pectin lyase-like"/>
    <property type="match status" value="2"/>
</dbReference>
<dbReference type="GO" id="GO:0005576">
    <property type="term" value="C:extracellular region"/>
    <property type="evidence" value="ECO:0007669"/>
    <property type="project" value="UniProtKB-SubCell"/>
</dbReference>
<gene>
    <name evidence="6" type="ORF">HX876_10765</name>
</gene>
<dbReference type="InterPro" id="IPR011050">
    <property type="entry name" value="Pectin_lyase_fold/virulence"/>
</dbReference>
<organism evidence="6 7">
    <name type="scientific">Pseudomonas gingeri</name>
    <dbReference type="NCBI Taxonomy" id="117681"/>
    <lineage>
        <taxon>Bacteria</taxon>
        <taxon>Pseudomonadati</taxon>
        <taxon>Pseudomonadota</taxon>
        <taxon>Gammaproteobacteria</taxon>
        <taxon>Pseudomonadales</taxon>
        <taxon>Pseudomonadaceae</taxon>
        <taxon>Pseudomonas</taxon>
    </lineage>
</organism>
<reference evidence="6 7" key="1">
    <citation type="submission" date="2020-04" db="EMBL/GenBank/DDBJ databases">
        <title>Molecular characterization of pseudomonads from Agaricus bisporus reveal novel blotch 2 pathogens in Western Europe.</title>
        <authorList>
            <person name="Taparia T."/>
            <person name="Krijger M."/>
            <person name="Haynes E."/>
            <person name="Elpinstone J.G."/>
            <person name="Noble R."/>
            <person name="Van Der Wolf J."/>
        </authorList>
    </citation>
    <scope>NUCLEOTIDE SEQUENCE [LARGE SCALE GENOMIC DNA]</scope>
    <source>
        <strain evidence="6 7">IPO3737</strain>
    </source>
</reference>
<comment type="subcellular location">
    <subcellularLocation>
        <location evidence="1">Secreted</location>
    </subcellularLocation>
</comment>
<feature type="region of interest" description="Disordered" evidence="4">
    <location>
        <begin position="2544"/>
        <end position="2583"/>
    </location>
</feature>
<evidence type="ECO:0000256" key="2">
    <source>
        <dbReference type="ARBA" id="ARBA00022525"/>
    </source>
</evidence>
<evidence type="ECO:0000259" key="5">
    <source>
        <dbReference type="SMART" id="SM00912"/>
    </source>
</evidence>
<dbReference type="SMART" id="SM00912">
    <property type="entry name" value="Haemagg_act"/>
    <property type="match status" value="1"/>
</dbReference>
<evidence type="ECO:0000313" key="7">
    <source>
        <dbReference type="Proteomes" id="UP000520592"/>
    </source>
</evidence>
<dbReference type="RefSeq" id="WP_177056786.1">
    <property type="nucleotide sequence ID" value="NZ_JACAPS010000011.1"/>
</dbReference>
<dbReference type="InterPro" id="IPR050909">
    <property type="entry name" value="Bact_Autotransporter_VF"/>
</dbReference>
<dbReference type="Proteomes" id="UP000520592">
    <property type="component" value="Unassembled WGS sequence"/>
</dbReference>
<name>A0A7Y7YAL3_9PSED</name>
<evidence type="ECO:0000256" key="1">
    <source>
        <dbReference type="ARBA" id="ARBA00004613"/>
    </source>
</evidence>
<protein>
    <submittedName>
        <fullName evidence="6">Filamentous hemagglutinin family protein</fullName>
    </submittedName>
</protein>
<comment type="caution">
    <text evidence="6">The sequence shown here is derived from an EMBL/GenBank/DDBJ whole genome shotgun (WGS) entry which is preliminary data.</text>
</comment>
<dbReference type="InterPro" id="IPR008638">
    <property type="entry name" value="FhaB/CdiA-like_TPS"/>
</dbReference>